<keyword evidence="2" id="KW-0472">Membrane</keyword>
<evidence type="ECO:0000259" key="3">
    <source>
        <dbReference type="PROSITE" id="PS50053"/>
    </source>
</evidence>
<evidence type="ECO:0000313" key="5">
    <source>
        <dbReference type="Proteomes" id="UP000005239"/>
    </source>
</evidence>
<dbReference type="PANTHER" id="PTHR14557:SF5">
    <property type="entry name" value="UBIQUITIN-LIKE DOMAIN-CONTAINING PROTEIN"/>
    <property type="match status" value="1"/>
</dbReference>
<dbReference type="GO" id="GO:0036503">
    <property type="term" value="P:ERAD pathway"/>
    <property type="evidence" value="ECO:0000318"/>
    <property type="project" value="GO_Central"/>
</dbReference>
<feature type="transmembrane region" description="Helical" evidence="2">
    <location>
        <begin position="494"/>
        <end position="511"/>
    </location>
</feature>
<evidence type="ECO:0000256" key="1">
    <source>
        <dbReference type="SAM" id="MobiDB-lite"/>
    </source>
</evidence>
<feature type="transmembrane region" description="Helical" evidence="2">
    <location>
        <begin position="22"/>
        <end position="39"/>
    </location>
</feature>
<sequence length="522" mass="59201">MNWNGVMSLLAFTSLISLFPDFAYYAIGFSLVLGLYLSWKTVRRDPLDYDIYIVETQADREASRRVAQVIHIGYEERNLAGNELMNTLQAGRVFPMVEDISVVIQSPSTIVESSSSRERPTDSYVNSMRLWMMEVIGDYESTREGGTSGLAAAVAIAVANGRNEIQTGETRIRLVDFDANRGNGEEEREGAGGNEEEGVERSSDDPIDSIDGNERREEGIEEILPSTSSIQLNGEDDVHLSVPSTSNQFNEEGNEERNNEEVEIRDEQLIKIRLKFLDDTGTDVEVPLSVTLAQLKEKIVEAREMGNINIRLIFRGQLLRNDSDTLESVGMENDCVVHVLIGGRREEERREERGGRGNERVEEVRERREEGEERRDDLEGRVAYHMDYIREVINMSALLLMGAADAIGSSWLSVARIIRNRVESRVERAREERRSLGYIDTALVWLAESMGITERAEAPLPGIPSISILLPVVLTIQIILGWFFVAFFPRFFDFSSIFFLFIITSTYGFFYQQNHARVNQRQ</sequence>
<dbReference type="InterPro" id="IPR040352">
    <property type="entry name" value="TMUB1/2"/>
</dbReference>
<feature type="region of interest" description="Disordered" evidence="1">
    <location>
        <begin position="176"/>
        <end position="216"/>
    </location>
</feature>
<dbReference type="SUPFAM" id="SSF54236">
    <property type="entry name" value="Ubiquitin-like"/>
    <property type="match status" value="1"/>
</dbReference>
<organism evidence="4 5">
    <name type="scientific">Pristionchus pacificus</name>
    <name type="common">Parasitic nematode worm</name>
    <dbReference type="NCBI Taxonomy" id="54126"/>
    <lineage>
        <taxon>Eukaryota</taxon>
        <taxon>Metazoa</taxon>
        <taxon>Ecdysozoa</taxon>
        <taxon>Nematoda</taxon>
        <taxon>Chromadorea</taxon>
        <taxon>Rhabditida</taxon>
        <taxon>Rhabditina</taxon>
        <taxon>Diplogasteromorpha</taxon>
        <taxon>Diplogasteroidea</taxon>
        <taxon>Neodiplogasteridae</taxon>
        <taxon>Pristionchus</taxon>
    </lineage>
</organism>
<dbReference type="PANTHER" id="PTHR14557">
    <property type="entry name" value="PROTEIN C7ORF21"/>
    <property type="match status" value="1"/>
</dbReference>
<reference evidence="5" key="1">
    <citation type="journal article" date="2008" name="Nat. Genet.">
        <title>The Pristionchus pacificus genome provides a unique perspective on nematode lifestyle and parasitism.</title>
        <authorList>
            <person name="Dieterich C."/>
            <person name="Clifton S.W."/>
            <person name="Schuster L.N."/>
            <person name="Chinwalla A."/>
            <person name="Delehaunty K."/>
            <person name="Dinkelacker I."/>
            <person name="Fulton L."/>
            <person name="Fulton R."/>
            <person name="Godfrey J."/>
            <person name="Minx P."/>
            <person name="Mitreva M."/>
            <person name="Roeseler W."/>
            <person name="Tian H."/>
            <person name="Witte H."/>
            <person name="Yang S.P."/>
            <person name="Wilson R.K."/>
            <person name="Sommer R.J."/>
        </authorList>
    </citation>
    <scope>NUCLEOTIDE SEQUENCE [LARGE SCALE GENOMIC DNA]</scope>
    <source>
        <strain evidence="5">PS312</strain>
    </source>
</reference>
<gene>
    <name evidence="4" type="primary">WBGene00114983</name>
</gene>
<dbReference type="InterPro" id="IPR000626">
    <property type="entry name" value="Ubiquitin-like_dom"/>
</dbReference>
<evidence type="ECO:0000313" key="4">
    <source>
        <dbReference type="EnsemblMetazoa" id="PPA25429.1"/>
    </source>
</evidence>
<keyword evidence="2" id="KW-0812">Transmembrane</keyword>
<dbReference type="Gene3D" id="3.10.20.90">
    <property type="entry name" value="Phosphatidylinositol 3-kinase Catalytic Subunit, Chain A, domain 1"/>
    <property type="match status" value="1"/>
</dbReference>
<dbReference type="Proteomes" id="UP000005239">
    <property type="component" value="Unassembled WGS sequence"/>
</dbReference>
<feature type="transmembrane region" description="Helical" evidence="2">
    <location>
        <begin position="468"/>
        <end position="488"/>
    </location>
</feature>
<protein>
    <recommendedName>
        <fullName evidence="3">Ubiquitin-like domain-containing protein</fullName>
    </recommendedName>
</protein>
<feature type="domain" description="Ubiquitin-like" evidence="3">
    <location>
        <begin position="270"/>
        <end position="341"/>
    </location>
</feature>
<accession>A0A8R1YIQ5</accession>
<proteinExistence type="predicted"/>
<dbReference type="EnsemblMetazoa" id="PPA25429.1">
    <property type="protein sequence ID" value="PPA25429.1"/>
    <property type="gene ID" value="WBGene00114983"/>
</dbReference>
<dbReference type="AlphaFoldDB" id="A0A8R1YIQ5"/>
<dbReference type="SMART" id="SM00213">
    <property type="entry name" value="UBQ"/>
    <property type="match status" value="1"/>
</dbReference>
<keyword evidence="2" id="KW-1133">Transmembrane helix</keyword>
<evidence type="ECO:0000256" key="2">
    <source>
        <dbReference type="SAM" id="Phobius"/>
    </source>
</evidence>
<dbReference type="Pfam" id="PF00240">
    <property type="entry name" value="ubiquitin"/>
    <property type="match status" value="1"/>
</dbReference>
<dbReference type="InterPro" id="IPR029071">
    <property type="entry name" value="Ubiquitin-like_domsf"/>
</dbReference>
<feature type="compositionally biased region" description="Basic and acidic residues" evidence="1">
    <location>
        <begin position="176"/>
        <end position="185"/>
    </location>
</feature>
<keyword evidence="5" id="KW-1185">Reference proteome</keyword>
<dbReference type="PROSITE" id="PS50053">
    <property type="entry name" value="UBIQUITIN_2"/>
    <property type="match status" value="1"/>
</dbReference>
<name>A0A8R1YIQ5_PRIPA</name>
<reference evidence="4" key="2">
    <citation type="submission" date="2022-06" db="UniProtKB">
        <authorList>
            <consortium name="EnsemblMetazoa"/>
        </authorList>
    </citation>
    <scope>IDENTIFICATION</scope>
    <source>
        <strain evidence="4">PS312</strain>
    </source>
</reference>
<feature type="region of interest" description="Disordered" evidence="1">
    <location>
        <begin position="347"/>
        <end position="372"/>
    </location>
</feature>